<evidence type="ECO:0000256" key="1">
    <source>
        <dbReference type="SAM" id="MobiDB-lite"/>
    </source>
</evidence>
<evidence type="ECO:0000313" key="2">
    <source>
        <dbReference type="EMBL" id="QHT38545.1"/>
    </source>
</evidence>
<sequence length="112" mass="12452">MTTIYQESQSGGYSMKSILSKTQDTAMTSKYGHLSVPLGLLCQIPSIDTKEAQKISYKDAPIVSDKLFDTLFHTSNVDSERKKGGGGNFTRKKRNKKPIVGKNTKKNKSKHK</sequence>
<dbReference type="AlphaFoldDB" id="A0A6C0FI99"/>
<dbReference type="EMBL" id="MN738832">
    <property type="protein sequence ID" value="QHT38545.1"/>
    <property type="molecule type" value="Genomic_DNA"/>
</dbReference>
<reference evidence="2" key="1">
    <citation type="journal article" date="2020" name="Nature">
        <title>Giant virus diversity and host interactions through global metagenomics.</title>
        <authorList>
            <person name="Schulz F."/>
            <person name="Roux S."/>
            <person name="Paez-Espino D."/>
            <person name="Jungbluth S."/>
            <person name="Walsh D.A."/>
            <person name="Denef V.J."/>
            <person name="McMahon K.D."/>
            <person name="Konstantinidis K.T."/>
            <person name="Eloe-Fadrosh E.A."/>
            <person name="Kyrpides N.C."/>
            <person name="Woyke T."/>
        </authorList>
    </citation>
    <scope>NUCLEOTIDE SEQUENCE</scope>
    <source>
        <strain evidence="2">GVMAG-S-ERX556106-38</strain>
    </source>
</reference>
<feature type="compositionally biased region" description="Basic residues" evidence="1">
    <location>
        <begin position="90"/>
        <end position="112"/>
    </location>
</feature>
<feature type="region of interest" description="Disordered" evidence="1">
    <location>
        <begin position="77"/>
        <end position="112"/>
    </location>
</feature>
<name>A0A6C0FI99_9ZZZZ</name>
<protein>
    <submittedName>
        <fullName evidence="2">Uncharacterized protein</fullName>
    </submittedName>
</protein>
<proteinExistence type="predicted"/>
<organism evidence="2">
    <name type="scientific">viral metagenome</name>
    <dbReference type="NCBI Taxonomy" id="1070528"/>
    <lineage>
        <taxon>unclassified sequences</taxon>
        <taxon>metagenomes</taxon>
        <taxon>organismal metagenomes</taxon>
    </lineage>
</organism>
<accession>A0A6C0FI99</accession>